<evidence type="ECO:0000256" key="4">
    <source>
        <dbReference type="ARBA" id="ARBA00022857"/>
    </source>
</evidence>
<keyword evidence="4" id="KW-0521">NADP</keyword>
<keyword evidence="8" id="KW-0560">Oxidoreductase</keyword>
<dbReference type="Proteomes" id="UP000316426">
    <property type="component" value="Chromosome"/>
</dbReference>
<keyword evidence="9" id="KW-1185">Reference proteome</keyword>
<evidence type="ECO:0000259" key="7">
    <source>
        <dbReference type="SMART" id="SM00829"/>
    </source>
</evidence>
<dbReference type="InterPro" id="IPR020843">
    <property type="entry name" value="ER"/>
</dbReference>
<accession>A0A518KE85</accession>
<dbReference type="KEGG" id="bmei:Spa11_43180"/>
<evidence type="ECO:0000256" key="1">
    <source>
        <dbReference type="ARBA" id="ARBA00004496"/>
    </source>
</evidence>
<dbReference type="SMART" id="SM00829">
    <property type="entry name" value="PKS_ER"/>
    <property type="match status" value="1"/>
</dbReference>
<dbReference type="CDD" id="cd08253">
    <property type="entry name" value="zeta_crystallin"/>
    <property type="match status" value="1"/>
</dbReference>
<evidence type="ECO:0000256" key="6">
    <source>
        <dbReference type="ARBA" id="ARBA00022990"/>
    </source>
</evidence>
<dbReference type="Pfam" id="PF08240">
    <property type="entry name" value="ADH_N"/>
    <property type="match status" value="1"/>
</dbReference>
<dbReference type="PANTHER" id="PTHR44154:SF1">
    <property type="entry name" value="QUINONE OXIDOREDUCTASE"/>
    <property type="match status" value="1"/>
</dbReference>
<name>A0A518KE85_9BACT</name>
<organism evidence="8 9">
    <name type="scientific">Botrimarina mediterranea</name>
    <dbReference type="NCBI Taxonomy" id="2528022"/>
    <lineage>
        <taxon>Bacteria</taxon>
        <taxon>Pseudomonadati</taxon>
        <taxon>Planctomycetota</taxon>
        <taxon>Planctomycetia</taxon>
        <taxon>Pirellulales</taxon>
        <taxon>Lacipirellulaceae</taxon>
        <taxon>Botrimarina</taxon>
    </lineage>
</organism>
<evidence type="ECO:0000313" key="9">
    <source>
        <dbReference type="Proteomes" id="UP000316426"/>
    </source>
</evidence>
<keyword evidence="6" id="KW-0007">Acetylation</keyword>
<comment type="subunit">
    <text evidence="2">Homotetramer.</text>
</comment>
<evidence type="ECO:0000256" key="2">
    <source>
        <dbReference type="ARBA" id="ARBA00011881"/>
    </source>
</evidence>
<dbReference type="InterPro" id="IPR036291">
    <property type="entry name" value="NAD(P)-bd_dom_sf"/>
</dbReference>
<keyword evidence="3" id="KW-0963">Cytoplasm</keyword>
<dbReference type="GO" id="GO:0003723">
    <property type="term" value="F:RNA binding"/>
    <property type="evidence" value="ECO:0007669"/>
    <property type="project" value="UniProtKB-KW"/>
</dbReference>
<dbReference type="EC" id="1.6.5.5" evidence="8"/>
<evidence type="ECO:0000256" key="3">
    <source>
        <dbReference type="ARBA" id="ARBA00022490"/>
    </source>
</evidence>
<dbReference type="GO" id="GO:0005737">
    <property type="term" value="C:cytoplasm"/>
    <property type="evidence" value="ECO:0007669"/>
    <property type="project" value="UniProtKB-SubCell"/>
</dbReference>
<protein>
    <submittedName>
        <fullName evidence="8">Quinone oxidoreductase 1</fullName>
        <ecNumber evidence="8">1.6.5.5</ecNumber>
    </submittedName>
</protein>
<dbReference type="Gene3D" id="3.40.50.720">
    <property type="entry name" value="NAD(P)-binding Rossmann-like Domain"/>
    <property type="match status" value="1"/>
</dbReference>
<proteinExistence type="predicted"/>
<gene>
    <name evidence="8" type="primary">qorA</name>
    <name evidence="8" type="ORF">Spa11_43180</name>
</gene>
<dbReference type="InterPro" id="IPR013149">
    <property type="entry name" value="ADH-like_C"/>
</dbReference>
<dbReference type="Gene3D" id="3.90.180.10">
    <property type="entry name" value="Medium-chain alcohol dehydrogenases, catalytic domain"/>
    <property type="match status" value="1"/>
</dbReference>
<evidence type="ECO:0000256" key="5">
    <source>
        <dbReference type="ARBA" id="ARBA00022884"/>
    </source>
</evidence>
<dbReference type="Pfam" id="PF00107">
    <property type="entry name" value="ADH_zinc_N"/>
    <property type="match status" value="1"/>
</dbReference>
<comment type="subcellular location">
    <subcellularLocation>
        <location evidence="1">Cytoplasm</location>
    </subcellularLocation>
</comment>
<dbReference type="PANTHER" id="PTHR44154">
    <property type="entry name" value="QUINONE OXIDOREDUCTASE"/>
    <property type="match status" value="1"/>
</dbReference>
<dbReference type="AlphaFoldDB" id="A0A518KE85"/>
<evidence type="ECO:0000313" key="8">
    <source>
        <dbReference type="EMBL" id="QDV76093.1"/>
    </source>
</evidence>
<dbReference type="InterPro" id="IPR002364">
    <property type="entry name" value="Quin_OxRdtase/zeta-crystal_CS"/>
</dbReference>
<dbReference type="InterPro" id="IPR051603">
    <property type="entry name" value="Zinc-ADH_QOR/CCCR"/>
</dbReference>
<reference evidence="8 9" key="1">
    <citation type="submission" date="2019-02" db="EMBL/GenBank/DDBJ databases">
        <title>Deep-cultivation of Planctomycetes and their phenomic and genomic characterization uncovers novel biology.</title>
        <authorList>
            <person name="Wiegand S."/>
            <person name="Jogler M."/>
            <person name="Boedeker C."/>
            <person name="Pinto D."/>
            <person name="Vollmers J."/>
            <person name="Rivas-Marin E."/>
            <person name="Kohn T."/>
            <person name="Peeters S.H."/>
            <person name="Heuer A."/>
            <person name="Rast P."/>
            <person name="Oberbeckmann S."/>
            <person name="Bunk B."/>
            <person name="Jeske O."/>
            <person name="Meyerdierks A."/>
            <person name="Storesund J.E."/>
            <person name="Kallscheuer N."/>
            <person name="Luecker S."/>
            <person name="Lage O.M."/>
            <person name="Pohl T."/>
            <person name="Merkel B.J."/>
            <person name="Hornburger P."/>
            <person name="Mueller R.-W."/>
            <person name="Bruemmer F."/>
            <person name="Labrenz M."/>
            <person name="Spormann A.M."/>
            <person name="Op den Camp H."/>
            <person name="Overmann J."/>
            <person name="Amann R."/>
            <person name="Jetten M.S.M."/>
            <person name="Mascher T."/>
            <person name="Medema M.H."/>
            <person name="Devos D.P."/>
            <person name="Kaster A.-K."/>
            <person name="Ovreas L."/>
            <person name="Rohde M."/>
            <person name="Galperin M.Y."/>
            <person name="Jogler C."/>
        </authorList>
    </citation>
    <scope>NUCLEOTIDE SEQUENCE [LARGE SCALE GENOMIC DNA]</scope>
    <source>
        <strain evidence="8 9">Spa11</strain>
    </source>
</reference>
<dbReference type="EMBL" id="CP036349">
    <property type="protein sequence ID" value="QDV76093.1"/>
    <property type="molecule type" value="Genomic_DNA"/>
</dbReference>
<dbReference type="GO" id="GO:0003960">
    <property type="term" value="F:quinone reductase (NADPH) activity"/>
    <property type="evidence" value="ECO:0007669"/>
    <property type="project" value="UniProtKB-EC"/>
</dbReference>
<sequence length="330" mass="34183">MRAAYVHQPGPADTIVIGDMPTPDAGVGQCLVRVTVSAVNPIDTYVRGGLVAMNLPLPYIPGSDLAGVVEAVGEGVTGFAVGDRVWGSNQGLLGRQGTLAEYAAVDADLLYPIPEGVSDEIAAAGALVGVTAHLGLVREAQLKAGETILVVGGSGGVGSTVVQLAKALGAHVIATAGCDDRAEIARDAGADELIDYTIEDIGEAAKRLAPSGVNVWWDTRREPDLIQAVGAAAERGRIVVMAGRDAKPALPIGPFYVKGCHLLGFAMFKATAEEQRAAAEDLNRWLVSGEYHPRIAKTFALKEAAIAHTLQEAATIDRSATLAGKIIVKP</sequence>
<dbReference type="PROSITE" id="PS01162">
    <property type="entry name" value="QOR_ZETA_CRYSTAL"/>
    <property type="match status" value="1"/>
</dbReference>
<dbReference type="SUPFAM" id="SSF51735">
    <property type="entry name" value="NAD(P)-binding Rossmann-fold domains"/>
    <property type="match status" value="1"/>
</dbReference>
<keyword evidence="5" id="KW-0694">RNA-binding</keyword>
<dbReference type="RefSeq" id="WP_145116504.1">
    <property type="nucleotide sequence ID" value="NZ_CP036349.1"/>
</dbReference>
<dbReference type="InterPro" id="IPR013154">
    <property type="entry name" value="ADH-like_N"/>
</dbReference>
<dbReference type="InterPro" id="IPR011032">
    <property type="entry name" value="GroES-like_sf"/>
</dbReference>
<dbReference type="GO" id="GO:0008270">
    <property type="term" value="F:zinc ion binding"/>
    <property type="evidence" value="ECO:0007669"/>
    <property type="project" value="InterPro"/>
</dbReference>
<feature type="domain" description="Enoyl reductase (ER)" evidence="7">
    <location>
        <begin position="10"/>
        <end position="328"/>
    </location>
</feature>
<dbReference type="SUPFAM" id="SSF50129">
    <property type="entry name" value="GroES-like"/>
    <property type="match status" value="1"/>
</dbReference>